<dbReference type="RefSeq" id="WP_202896678.1">
    <property type="nucleotide sequence ID" value="NZ_BAABJL010000284.1"/>
</dbReference>
<evidence type="ECO:0000313" key="1">
    <source>
        <dbReference type="EMBL" id="MBE1609865.1"/>
    </source>
</evidence>
<gene>
    <name evidence="1" type="ORF">HEB94_006713</name>
</gene>
<dbReference type="EMBL" id="JADBEM010000001">
    <property type="protein sequence ID" value="MBE1609865.1"/>
    <property type="molecule type" value="Genomic_DNA"/>
</dbReference>
<dbReference type="InterPro" id="IPR048142">
    <property type="entry name" value="QRL_CxxC_CxxC"/>
</dbReference>
<reference evidence="1" key="1">
    <citation type="submission" date="2020-10" db="EMBL/GenBank/DDBJ databases">
        <title>Sequencing the genomes of 1000 actinobacteria strains.</title>
        <authorList>
            <person name="Klenk H.-P."/>
        </authorList>
    </citation>
    <scope>NUCLEOTIDE SEQUENCE</scope>
    <source>
        <strain evidence="1">DSM 45354</strain>
    </source>
</reference>
<organism evidence="1 2">
    <name type="scientific">Actinopolymorpha pittospori</name>
    <dbReference type="NCBI Taxonomy" id="648752"/>
    <lineage>
        <taxon>Bacteria</taxon>
        <taxon>Bacillati</taxon>
        <taxon>Actinomycetota</taxon>
        <taxon>Actinomycetes</taxon>
        <taxon>Propionibacteriales</taxon>
        <taxon>Actinopolymorphaceae</taxon>
        <taxon>Actinopolymorpha</taxon>
    </lineage>
</organism>
<protein>
    <submittedName>
        <fullName evidence="1">Uncharacterized protein</fullName>
    </submittedName>
</protein>
<evidence type="ECO:0000313" key="2">
    <source>
        <dbReference type="Proteomes" id="UP000638648"/>
    </source>
</evidence>
<dbReference type="NCBIfam" id="NF041638">
    <property type="entry name" value="QRL_CxxC_CxxC"/>
    <property type="match status" value="1"/>
</dbReference>
<accession>A0A927N7G3</accession>
<dbReference type="AlphaFoldDB" id="A0A927N7G3"/>
<proteinExistence type="predicted"/>
<sequence>MSRLYRWTEYRLVKLWDGRTSLTRPVCGLPAWSFGWAPEGLVTRRQLRAAGLCPGGADAYGVLVWYHDRSWAWLFRLDLAKPKRVPTPTQAGALDKAMATRRWCNACRRDVGYCASRTFGVCGECATLEQVAA</sequence>
<name>A0A927N7G3_9ACTN</name>
<dbReference type="Proteomes" id="UP000638648">
    <property type="component" value="Unassembled WGS sequence"/>
</dbReference>
<keyword evidence="2" id="KW-1185">Reference proteome</keyword>
<comment type="caution">
    <text evidence="1">The sequence shown here is derived from an EMBL/GenBank/DDBJ whole genome shotgun (WGS) entry which is preliminary data.</text>
</comment>